<dbReference type="EMBL" id="BSRI01000002">
    <property type="protein sequence ID" value="GLV60670.1"/>
    <property type="molecule type" value="Genomic_DNA"/>
</dbReference>
<sequence>MPGDVIGHERRCRAGTGAVIAVARGRATVEGRRYTGVPFLRGRFVEWGYFWVLDLWGALDYYCVHNEIFVVSSRFYW</sequence>
<organism evidence="1 2">
    <name type="scientific">Dictyobacter halimunensis</name>
    <dbReference type="NCBI Taxonomy" id="3026934"/>
    <lineage>
        <taxon>Bacteria</taxon>
        <taxon>Bacillati</taxon>
        <taxon>Chloroflexota</taxon>
        <taxon>Ktedonobacteria</taxon>
        <taxon>Ktedonobacterales</taxon>
        <taxon>Dictyobacteraceae</taxon>
        <taxon>Dictyobacter</taxon>
    </lineage>
</organism>
<name>A0ABQ6G3S9_9CHLR</name>
<proteinExistence type="predicted"/>
<reference evidence="1 2" key="1">
    <citation type="submission" date="2023-02" db="EMBL/GenBank/DDBJ databases">
        <title>Dictyobacter halimunensis sp. nov., a new member of the class Ktedonobacteria from forest soil in a geothermal area.</title>
        <authorList>
            <person name="Rachmania M.K."/>
            <person name="Ningsih F."/>
            <person name="Sakai Y."/>
            <person name="Yabe S."/>
            <person name="Yokota A."/>
            <person name="Sjamsuridzal W."/>
        </authorList>
    </citation>
    <scope>NUCLEOTIDE SEQUENCE [LARGE SCALE GENOMIC DNA]</scope>
    <source>
        <strain evidence="1 2">S3.2.2.5</strain>
    </source>
</reference>
<evidence type="ECO:0000313" key="2">
    <source>
        <dbReference type="Proteomes" id="UP001344906"/>
    </source>
</evidence>
<gene>
    <name evidence="1" type="ORF">KDH_74890</name>
</gene>
<evidence type="ECO:0000313" key="1">
    <source>
        <dbReference type="EMBL" id="GLV60670.1"/>
    </source>
</evidence>
<comment type="caution">
    <text evidence="1">The sequence shown here is derived from an EMBL/GenBank/DDBJ whole genome shotgun (WGS) entry which is preliminary data.</text>
</comment>
<protein>
    <submittedName>
        <fullName evidence="1">Uncharacterized protein</fullName>
    </submittedName>
</protein>
<accession>A0ABQ6G3S9</accession>
<dbReference type="Proteomes" id="UP001344906">
    <property type="component" value="Unassembled WGS sequence"/>
</dbReference>
<keyword evidence="2" id="KW-1185">Reference proteome</keyword>